<evidence type="ECO:0000256" key="5">
    <source>
        <dbReference type="ARBA" id="ARBA00023136"/>
    </source>
</evidence>
<evidence type="ECO:0000256" key="6">
    <source>
        <dbReference type="SAM" id="Phobius"/>
    </source>
</evidence>
<keyword evidence="9" id="KW-1185">Reference proteome</keyword>
<dbReference type="Pfam" id="PF01810">
    <property type="entry name" value="LysE"/>
    <property type="match status" value="1"/>
</dbReference>
<dbReference type="InterPro" id="IPR001123">
    <property type="entry name" value="LeuE-type"/>
</dbReference>
<evidence type="ECO:0000313" key="9">
    <source>
        <dbReference type="Proteomes" id="UP001626537"/>
    </source>
</evidence>
<keyword evidence="3 6" id="KW-0812">Transmembrane</keyword>
<evidence type="ECO:0000313" key="8">
    <source>
        <dbReference type="EMBL" id="WOJ94786.1"/>
    </source>
</evidence>
<accession>A0ABZ0I9M1</accession>
<evidence type="ECO:0000256" key="3">
    <source>
        <dbReference type="ARBA" id="ARBA00022692"/>
    </source>
</evidence>
<keyword evidence="4 6" id="KW-1133">Transmembrane helix</keyword>
<evidence type="ECO:0000256" key="1">
    <source>
        <dbReference type="ARBA" id="ARBA00004651"/>
    </source>
</evidence>
<dbReference type="PANTHER" id="PTHR30086:SF17">
    <property type="entry name" value="LYSE FAMILY TRANSLOCATOR"/>
    <property type="match status" value="1"/>
</dbReference>
<gene>
    <name evidence="8" type="ORF">R0135_06360</name>
</gene>
<evidence type="ECO:0000256" key="2">
    <source>
        <dbReference type="ARBA" id="ARBA00022475"/>
    </source>
</evidence>
<feature type="chain" id="PRO_5047313931" evidence="7">
    <location>
        <begin position="19"/>
        <end position="213"/>
    </location>
</feature>
<feature type="signal peptide" evidence="7">
    <location>
        <begin position="1"/>
        <end position="18"/>
    </location>
</feature>
<keyword evidence="2" id="KW-1003">Cell membrane</keyword>
<dbReference type="Proteomes" id="UP001626537">
    <property type="component" value="Chromosome"/>
</dbReference>
<organism evidence="8 9">
    <name type="scientific">Congregibacter variabilis</name>
    <dbReference type="NCBI Taxonomy" id="3081200"/>
    <lineage>
        <taxon>Bacteria</taxon>
        <taxon>Pseudomonadati</taxon>
        <taxon>Pseudomonadota</taxon>
        <taxon>Gammaproteobacteria</taxon>
        <taxon>Cellvibrionales</taxon>
        <taxon>Halieaceae</taxon>
        <taxon>Congregibacter</taxon>
    </lineage>
</organism>
<evidence type="ECO:0000256" key="4">
    <source>
        <dbReference type="ARBA" id="ARBA00022989"/>
    </source>
</evidence>
<name>A0ABZ0I9M1_9GAMM</name>
<evidence type="ECO:0000256" key="7">
    <source>
        <dbReference type="SAM" id="SignalP"/>
    </source>
</evidence>
<reference evidence="8 9" key="1">
    <citation type="submission" date="2023-10" db="EMBL/GenBank/DDBJ databases">
        <title>Two novel species belonging to the OM43/NOR5 clade.</title>
        <authorList>
            <person name="Park M."/>
        </authorList>
    </citation>
    <scope>NUCLEOTIDE SEQUENCE [LARGE SCALE GENOMIC DNA]</scope>
    <source>
        <strain evidence="8 9">IMCC43200</strain>
    </source>
</reference>
<keyword evidence="5 6" id="KW-0472">Membrane</keyword>
<feature type="transmembrane region" description="Helical" evidence="6">
    <location>
        <begin position="188"/>
        <end position="208"/>
    </location>
</feature>
<dbReference type="RefSeq" id="WP_407349419.1">
    <property type="nucleotide sequence ID" value="NZ_CP136864.1"/>
</dbReference>
<feature type="transmembrane region" description="Helical" evidence="6">
    <location>
        <begin position="148"/>
        <end position="168"/>
    </location>
</feature>
<feature type="transmembrane region" description="Helical" evidence="6">
    <location>
        <begin position="70"/>
        <end position="92"/>
    </location>
</feature>
<sequence length="213" mass="22034">MIDLLSLLSIALVFFVMAASPGPATVSNAAIAMSQGRDASLMYGAGLSAGLLFWGIVAATGLGVALQSSIYILTALKLFGGGYLLVLAYSAGRDAVYPETDTLQSNENAPSYLGWFFRGLILNVSNPKSVLAWMAALTVGLRSADGTASLVAGVSVCVTVGFITNAMYSFLFSQAGVMAWYKETTRQINAGAAAVFALGGFGLLRSAFNKAAS</sequence>
<dbReference type="EMBL" id="CP136864">
    <property type="protein sequence ID" value="WOJ94786.1"/>
    <property type="molecule type" value="Genomic_DNA"/>
</dbReference>
<comment type="subcellular location">
    <subcellularLocation>
        <location evidence="1">Cell membrane</location>
        <topology evidence="1">Multi-pass membrane protein</topology>
    </subcellularLocation>
</comment>
<proteinExistence type="predicted"/>
<protein>
    <submittedName>
        <fullName evidence="8">LysE family translocator</fullName>
    </submittedName>
</protein>
<feature type="transmembrane region" description="Helical" evidence="6">
    <location>
        <begin position="42"/>
        <end position="63"/>
    </location>
</feature>
<keyword evidence="7" id="KW-0732">Signal</keyword>
<dbReference type="PANTHER" id="PTHR30086">
    <property type="entry name" value="ARGININE EXPORTER PROTEIN ARGO"/>
    <property type="match status" value="1"/>
</dbReference>